<reference evidence="1 2" key="1">
    <citation type="journal article" date="2011" name="J. Gen. Appl. Microbiol.">
        <title>Draft genome sequencing of the enigmatic yeast Saitoella complicata.</title>
        <authorList>
            <person name="Nishida H."/>
            <person name="Hamamoto M."/>
            <person name="Sugiyama J."/>
        </authorList>
    </citation>
    <scope>NUCLEOTIDE SEQUENCE [LARGE SCALE GENOMIC DNA]</scope>
    <source>
        <strain evidence="1 2">NRRL Y-17804</strain>
    </source>
</reference>
<accession>A0A0E9NLW9</accession>
<proteinExistence type="predicted"/>
<gene>
    <name evidence="1" type="ORF">G7K_4521-t1</name>
</gene>
<dbReference type="Proteomes" id="UP000033140">
    <property type="component" value="Unassembled WGS sequence"/>
</dbReference>
<name>A0A0E9NLW9_SAICN</name>
<dbReference type="AlphaFoldDB" id="A0A0E9NLW9"/>
<evidence type="ECO:0000313" key="1">
    <source>
        <dbReference type="EMBL" id="GAO50395.1"/>
    </source>
</evidence>
<organism evidence="1 2">
    <name type="scientific">Saitoella complicata (strain BCRC 22490 / CBS 7301 / JCM 7358 / NBRC 10748 / NRRL Y-17804)</name>
    <dbReference type="NCBI Taxonomy" id="698492"/>
    <lineage>
        <taxon>Eukaryota</taxon>
        <taxon>Fungi</taxon>
        <taxon>Dikarya</taxon>
        <taxon>Ascomycota</taxon>
        <taxon>Taphrinomycotina</taxon>
        <taxon>Taphrinomycotina incertae sedis</taxon>
        <taxon>Saitoella</taxon>
    </lineage>
</organism>
<reference evidence="1 2" key="2">
    <citation type="journal article" date="2014" name="J. Gen. Appl. Microbiol.">
        <title>The early diverging ascomycetous budding yeast Saitoella complicata has three histone deacetylases belonging to the Clr6, Hos2, and Rpd3 lineages.</title>
        <authorList>
            <person name="Nishida H."/>
            <person name="Matsumoto T."/>
            <person name="Kondo S."/>
            <person name="Hamamoto M."/>
            <person name="Yoshikawa H."/>
        </authorList>
    </citation>
    <scope>NUCLEOTIDE SEQUENCE [LARGE SCALE GENOMIC DNA]</scope>
    <source>
        <strain evidence="1 2">NRRL Y-17804</strain>
    </source>
</reference>
<sequence length="218" mass="24568">MSKESPWLARLSTPVTAPSAGLECVAAVCAIPGQQPSQIPSRPFFRSPCVSALAPSLGIEDEAMDFAWSTARASHDKGQLYRTDFSPEALTAAFVSKYITCLEEPQSLIITSSLSVRGACVPLNRDEYRQLEGFEWTACSECTQHESNARLRDDWVERYPSRRPSLPSAKELKFSREKTCDTSLLREGPAKVEEVKFEERERAKERLDLLFNHFYEAR</sequence>
<reference evidence="1 2" key="3">
    <citation type="journal article" date="2015" name="Genome Announc.">
        <title>Draft Genome Sequence of the Archiascomycetous Yeast Saitoella complicata.</title>
        <authorList>
            <person name="Yamauchi K."/>
            <person name="Kondo S."/>
            <person name="Hamamoto M."/>
            <person name="Takahashi Y."/>
            <person name="Ogura Y."/>
            <person name="Hayashi T."/>
            <person name="Nishida H."/>
        </authorList>
    </citation>
    <scope>NUCLEOTIDE SEQUENCE [LARGE SCALE GENOMIC DNA]</scope>
    <source>
        <strain evidence="1 2">NRRL Y-17804</strain>
    </source>
</reference>
<dbReference type="EMBL" id="BACD03000032">
    <property type="protein sequence ID" value="GAO50395.1"/>
    <property type="molecule type" value="Genomic_DNA"/>
</dbReference>
<evidence type="ECO:0000313" key="2">
    <source>
        <dbReference type="Proteomes" id="UP000033140"/>
    </source>
</evidence>
<comment type="caution">
    <text evidence="1">The sequence shown here is derived from an EMBL/GenBank/DDBJ whole genome shotgun (WGS) entry which is preliminary data.</text>
</comment>
<keyword evidence="2" id="KW-1185">Reference proteome</keyword>
<protein>
    <submittedName>
        <fullName evidence="1">Uncharacterized protein</fullName>
    </submittedName>
</protein>
<dbReference type="RefSeq" id="XP_019023904.1">
    <property type="nucleotide sequence ID" value="XM_019167713.1"/>
</dbReference>